<keyword evidence="2" id="KW-0004">4Fe-4S</keyword>
<dbReference type="InterPro" id="IPR013783">
    <property type="entry name" value="Ig-like_fold"/>
</dbReference>
<dbReference type="Pfam" id="PF12801">
    <property type="entry name" value="Fer4_5"/>
    <property type="match status" value="1"/>
</dbReference>
<dbReference type="Gene3D" id="2.60.40.10">
    <property type="entry name" value="Immunoglobulins"/>
    <property type="match status" value="1"/>
</dbReference>
<keyword evidence="7" id="KW-0472">Membrane</keyword>
<proteinExistence type="predicted"/>
<keyword evidence="5" id="KW-0408">Iron</keyword>
<dbReference type="PROSITE" id="PS00198">
    <property type="entry name" value="4FE4S_FER_1"/>
    <property type="match status" value="1"/>
</dbReference>
<evidence type="ECO:0000256" key="7">
    <source>
        <dbReference type="SAM" id="Phobius"/>
    </source>
</evidence>
<name>A0AAP4UWY9_9BACT</name>
<reference evidence="9" key="2">
    <citation type="journal article" date="2023" name="Microorganisms">
        <title>Genomic Characterization of Arcobacter butzleri Strains Isolated from Various Sources in Lithuania.</title>
        <authorList>
            <person name="Uljanovas D."/>
            <person name="Golz G."/>
            <person name="Fleischmann S."/>
            <person name="Kudirkiene E."/>
            <person name="Kasetiene N."/>
            <person name="Grineviciene A."/>
            <person name="Tamuleviciene E."/>
            <person name="Aksomaitiene J."/>
            <person name="Alter T."/>
            <person name="Malakauskas M."/>
        </authorList>
    </citation>
    <scope>NUCLEOTIDE SEQUENCE</scope>
    <source>
        <strain evidence="9">RCM39</strain>
    </source>
</reference>
<dbReference type="SUPFAM" id="SSF54862">
    <property type="entry name" value="4Fe-4S ferredoxins"/>
    <property type="match status" value="1"/>
</dbReference>
<keyword evidence="3" id="KW-0479">Metal-binding</keyword>
<dbReference type="Proteomes" id="UP001171529">
    <property type="component" value="Unassembled WGS sequence"/>
</dbReference>
<gene>
    <name evidence="9" type="primary">ccoG</name>
    <name evidence="9" type="ORF">O8C91_10930</name>
</gene>
<evidence type="ECO:0000313" key="10">
    <source>
        <dbReference type="Proteomes" id="UP001171529"/>
    </source>
</evidence>
<evidence type="ECO:0000259" key="8">
    <source>
        <dbReference type="PROSITE" id="PS51379"/>
    </source>
</evidence>
<protein>
    <submittedName>
        <fullName evidence="9">Cytochrome c oxidase accessory protein CcoG</fullName>
    </submittedName>
</protein>
<dbReference type="PANTHER" id="PTHR30176:SF3">
    <property type="entry name" value="FERREDOXIN-TYPE PROTEIN NAPH"/>
    <property type="match status" value="1"/>
</dbReference>
<evidence type="ECO:0000256" key="1">
    <source>
        <dbReference type="ARBA" id="ARBA00022448"/>
    </source>
</evidence>
<dbReference type="AlphaFoldDB" id="A0AAP4UWY9"/>
<dbReference type="InterPro" id="IPR017896">
    <property type="entry name" value="4Fe4S_Fe-S-bd"/>
</dbReference>
<comment type="caution">
    <text evidence="9">The sequence shown here is derived from an EMBL/GenBank/DDBJ whole genome shotgun (WGS) entry which is preliminary data.</text>
</comment>
<keyword evidence="6" id="KW-0411">Iron-sulfur</keyword>
<dbReference type="RefSeq" id="WP_301344973.1">
    <property type="nucleotide sequence ID" value="NZ_JAPRAE010000009.1"/>
</dbReference>
<sequence>MEEKNEFLDKTPYRYRRYFGYILATIVALSLPFIKINENQIFLLSFDKKQLHLLGIAFDMQELYLMPFLLMLLFLGIFAVTSLGGRAWCGWACPQTIFRVIYRDLIESKLLGLRRIKNKQKEPDLSKAENKVKKIIGILIWACLALLAASNFMWYFVPPDDFFAYLQDPSEHLFLIGFVLAIAGFLVYDVVMLKEDFCVYICPYSRVQSVLYDNNTYQAIYSTNRGGNIYNDKKEKMVFKLKDLASSENECTTCESCVTVCPTHIDIRKGLQLECINCLECVDACTQVMGKLGKPSLVQWSSTNAIKYNIPTKFVRKSTIMYFVALLIVISLLFVMGGEKEHMLLNVNKTTELYKVKEDNVVTNNFLLLFQNTESQTLTYDLEIVDNPDIKITRFEPFTLSPGKLAKKVVILETNKILVSDNTKDTPITITLKAYAKENPEKVVVYRKATFIYPRLDKLQ</sequence>
<dbReference type="GO" id="GO:0051539">
    <property type="term" value="F:4 iron, 4 sulfur cluster binding"/>
    <property type="evidence" value="ECO:0007669"/>
    <property type="project" value="UniProtKB-KW"/>
</dbReference>
<dbReference type="Pfam" id="PF13746">
    <property type="entry name" value="Fer4_18"/>
    <property type="match status" value="1"/>
</dbReference>
<dbReference type="EMBL" id="JAPZDC010000009">
    <property type="protein sequence ID" value="MDN5064702.1"/>
    <property type="molecule type" value="Genomic_DNA"/>
</dbReference>
<feature type="transmembrane region" description="Helical" evidence="7">
    <location>
        <begin position="63"/>
        <end position="81"/>
    </location>
</feature>
<evidence type="ECO:0000313" key="9">
    <source>
        <dbReference type="EMBL" id="MDN5064702.1"/>
    </source>
</evidence>
<evidence type="ECO:0000256" key="6">
    <source>
        <dbReference type="ARBA" id="ARBA00023014"/>
    </source>
</evidence>
<organism evidence="9 10">
    <name type="scientific">Aliarcobacter butzleri</name>
    <dbReference type="NCBI Taxonomy" id="28197"/>
    <lineage>
        <taxon>Bacteria</taxon>
        <taxon>Pseudomonadati</taxon>
        <taxon>Campylobacterota</taxon>
        <taxon>Epsilonproteobacteria</taxon>
        <taxon>Campylobacterales</taxon>
        <taxon>Arcobacteraceae</taxon>
        <taxon>Aliarcobacter</taxon>
    </lineage>
</organism>
<evidence type="ECO:0000256" key="5">
    <source>
        <dbReference type="ARBA" id="ARBA00023004"/>
    </source>
</evidence>
<dbReference type="InterPro" id="IPR032879">
    <property type="entry name" value="FixG_C"/>
</dbReference>
<feature type="transmembrane region" description="Helical" evidence="7">
    <location>
        <begin position="320"/>
        <end position="338"/>
    </location>
</feature>
<evidence type="ECO:0000256" key="4">
    <source>
        <dbReference type="ARBA" id="ARBA00022982"/>
    </source>
</evidence>
<dbReference type="InterPro" id="IPR017900">
    <property type="entry name" value="4Fe4S_Fe_S_CS"/>
</dbReference>
<keyword evidence="7" id="KW-1133">Transmembrane helix</keyword>
<feature type="domain" description="4Fe-4S ferredoxin-type" evidence="8">
    <location>
        <begin position="242"/>
        <end position="270"/>
    </location>
</feature>
<dbReference type="Pfam" id="PF11614">
    <property type="entry name" value="FixG_C"/>
    <property type="match status" value="1"/>
</dbReference>
<feature type="transmembrane region" description="Helical" evidence="7">
    <location>
        <begin position="172"/>
        <end position="191"/>
    </location>
</feature>
<evidence type="ECO:0000256" key="3">
    <source>
        <dbReference type="ARBA" id="ARBA00022723"/>
    </source>
</evidence>
<keyword evidence="1" id="KW-0813">Transport</keyword>
<dbReference type="GO" id="GO:0005886">
    <property type="term" value="C:plasma membrane"/>
    <property type="evidence" value="ECO:0007669"/>
    <property type="project" value="TreeGrafter"/>
</dbReference>
<dbReference type="PROSITE" id="PS51379">
    <property type="entry name" value="4FE4S_FER_2"/>
    <property type="match status" value="1"/>
</dbReference>
<dbReference type="InterPro" id="IPR014116">
    <property type="entry name" value="Cyt_c_oxidase_cbb3_FixG"/>
</dbReference>
<dbReference type="InterPro" id="IPR051684">
    <property type="entry name" value="Electron_Trans/Redox"/>
</dbReference>
<evidence type="ECO:0000256" key="2">
    <source>
        <dbReference type="ARBA" id="ARBA00022485"/>
    </source>
</evidence>
<keyword evidence="7" id="KW-0812">Transmembrane</keyword>
<dbReference type="Gene3D" id="3.30.70.20">
    <property type="match status" value="1"/>
</dbReference>
<keyword evidence="4" id="KW-0249">Electron transport</keyword>
<dbReference type="NCBIfam" id="TIGR02745">
    <property type="entry name" value="ccoG_rdxA_fixG"/>
    <property type="match status" value="1"/>
</dbReference>
<accession>A0AAP4UWY9</accession>
<feature type="transmembrane region" description="Helical" evidence="7">
    <location>
        <begin position="18"/>
        <end position="36"/>
    </location>
</feature>
<dbReference type="PANTHER" id="PTHR30176">
    <property type="entry name" value="FERREDOXIN-TYPE PROTEIN NAPH"/>
    <property type="match status" value="1"/>
</dbReference>
<feature type="transmembrane region" description="Helical" evidence="7">
    <location>
        <begin position="135"/>
        <end position="157"/>
    </location>
</feature>
<dbReference type="GO" id="GO:0046872">
    <property type="term" value="F:metal ion binding"/>
    <property type="evidence" value="ECO:0007669"/>
    <property type="project" value="UniProtKB-KW"/>
</dbReference>
<reference evidence="9" key="1">
    <citation type="submission" date="2022-12" db="EMBL/GenBank/DDBJ databases">
        <authorList>
            <person name="Uljanovas D."/>
        </authorList>
    </citation>
    <scope>NUCLEOTIDE SEQUENCE</scope>
    <source>
        <strain evidence="9">RCM39</strain>
    </source>
</reference>